<organism evidence="1 2">
    <name type="scientific">Carya illinoinensis</name>
    <name type="common">Pecan</name>
    <dbReference type="NCBI Taxonomy" id="32201"/>
    <lineage>
        <taxon>Eukaryota</taxon>
        <taxon>Viridiplantae</taxon>
        <taxon>Streptophyta</taxon>
        <taxon>Embryophyta</taxon>
        <taxon>Tracheophyta</taxon>
        <taxon>Spermatophyta</taxon>
        <taxon>Magnoliopsida</taxon>
        <taxon>eudicotyledons</taxon>
        <taxon>Gunneridae</taxon>
        <taxon>Pentapetalae</taxon>
        <taxon>rosids</taxon>
        <taxon>fabids</taxon>
        <taxon>Fagales</taxon>
        <taxon>Juglandaceae</taxon>
        <taxon>Carya</taxon>
    </lineage>
</organism>
<sequence>MEKSKHPRAASPLRPRCLRGVKRKRCRFLSAKIPPNSLVNSFLAFNFYVPPHPSLFSHLSLSIFSSSFTSPRSPIVFSTKSPPHEAIARHSPVFVFPTVRLRGLHQPAKTHQPTNTHIHCRRLLHEATELQPTSSSP</sequence>
<evidence type="ECO:0000313" key="1">
    <source>
        <dbReference type="EMBL" id="KAG6732004.1"/>
    </source>
</evidence>
<dbReference type="AlphaFoldDB" id="A0A922FZG5"/>
<accession>A0A922FZG5</accession>
<gene>
    <name evidence="1" type="ORF">I3842_01G155500</name>
</gene>
<comment type="caution">
    <text evidence="1">The sequence shown here is derived from an EMBL/GenBank/DDBJ whole genome shotgun (WGS) entry which is preliminary data.</text>
</comment>
<protein>
    <submittedName>
        <fullName evidence="1">Uncharacterized protein</fullName>
    </submittedName>
</protein>
<evidence type="ECO:0000313" key="2">
    <source>
        <dbReference type="Proteomes" id="UP000811246"/>
    </source>
</evidence>
<dbReference type="Proteomes" id="UP000811246">
    <property type="component" value="Chromosome 1"/>
</dbReference>
<proteinExistence type="predicted"/>
<reference evidence="1" key="1">
    <citation type="submission" date="2021-01" db="EMBL/GenBank/DDBJ databases">
        <authorList>
            <person name="Lovell J.T."/>
            <person name="Bentley N."/>
            <person name="Bhattarai G."/>
            <person name="Jenkins J.W."/>
            <person name="Sreedasyam A."/>
            <person name="Alarcon Y."/>
            <person name="Bock C."/>
            <person name="Boston L."/>
            <person name="Carlson J."/>
            <person name="Cervantes K."/>
            <person name="Clermont K."/>
            <person name="Krom N."/>
            <person name="Kubenka K."/>
            <person name="Mamidi S."/>
            <person name="Mattison C."/>
            <person name="Monteros M."/>
            <person name="Pisani C."/>
            <person name="Plott C."/>
            <person name="Rajasekar S."/>
            <person name="Rhein H.S."/>
            <person name="Rohla C."/>
            <person name="Song M."/>
            <person name="Hilaire R.S."/>
            <person name="Shu S."/>
            <person name="Wells L."/>
            <person name="Wang X."/>
            <person name="Webber J."/>
            <person name="Heerema R.J."/>
            <person name="Klein P."/>
            <person name="Conner P."/>
            <person name="Grauke L."/>
            <person name="Grimwood J."/>
            <person name="Schmutz J."/>
            <person name="Randall J.J."/>
        </authorList>
    </citation>
    <scope>NUCLEOTIDE SEQUENCE</scope>
    <source>
        <tissue evidence="1">Leaf</tissue>
    </source>
</reference>
<name>A0A922FZG5_CARIL</name>
<dbReference type="EMBL" id="CM031825">
    <property type="protein sequence ID" value="KAG6732004.1"/>
    <property type="molecule type" value="Genomic_DNA"/>
</dbReference>